<dbReference type="OrthoDB" id="3642826at2759"/>
<feature type="compositionally biased region" description="Pro residues" evidence="1">
    <location>
        <begin position="171"/>
        <end position="185"/>
    </location>
</feature>
<dbReference type="AlphaFoldDB" id="A0A8H6RHE9"/>
<sequence length="1149" mass="114915">MVPFAASLLLVLAATSAADDILPRPVRHQRPYNNLTNIDPPSSAPSEHFSYVPVPTGASPPPPTAETGSATESTNSSSDAIADSSYGPTLSSSSEVDVSETFSYKPLDATSSSATGEEPPNTFVYAPNNSSSNGPTAAFSYDPSTASAPPAPPNGSLPQVQPSGSGVLPSPSRPQPGGPNPPPRPTGHIPSGPKPSGQLPPGTAPSFNPPPPYPTNATCGGATLNIASASLDYWYTETYTQVDSTFVIQYNHNDTSTAWTLVPASETLNITSAVEAPSCTSMTAFNTALNSTMLEYSCWDTPTPVAASTTSVEQTAYIPVNQTTSKGSIPNVVVTPTPAALTIGSSSTVAQGTNVVHFSQVEIISKKPLGAYNGTVRCVTTTTVHQLSEPLSFDYEEGADVNAMLVKGKIHAAVLQAVEEDAGVPLSSVSVGTFEAEPTVVVVVQKVLAAAVATPAGIVQSVLSLDTPTPTLPSGLSLVETTPTDTGIIWAPFTAHIESSDTALMVPTKTGPGRGSVVAPTTSRRPLIPVHFTAHIESSDLNLQIPQDPTATNSVVTAVFSGITVTATRVNNPTPGGGNDVGPILSAIISAAQPANTKPTNAAQVLSNAEQTFANPTVGAIASGIGGLTRPGSSSGSGSGSGSGPIVQPGQNPVFSVGTSMVTATNVGGGAFVISGQTASAGGAPITVGGQEVSIAPGGTAIMVGGTTAQLSSPTNPGAVANIPLITVGSQVFTANAATQFNIGGQVLTPGGQVVVQGTTISLAPGATRVAFNGVGSQLSPPAITPAPLLTIGGTVYQPNSGRTYDIGGQILAPGGAIVVSGTTISLPADGSNVVVNGLIQPIGAEGLNGENMATITAPPVLTVDGSMFSANGGTTYIISGETLTPGGGITINGPNGLETISLNDDANQLVTIANSQTATSYVGMLGAASNGAPVLTIDGNTYTAIEYNSGSGATYIIDGQTLTIGGTITLSDQTISLLPGGTAVMIASDGGSTTSQIDGAYGVKPTAAPILTIGGETFTAINNGATYIIDGETLTPDDMETVTIDGHTFVVSLSPHATLLEIVEVGSNGQAITTIYETLFPATATASSRTVTSFVHGAAATTGASPSSAASPTSAEGTNSSNSAPSSTFIPFTGAIVALGSLALAIWL</sequence>
<keyword evidence="4" id="KW-1185">Reference proteome</keyword>
<feature type="compositionally biased region" description="Low complexity" evidence="1">
    <location>
        <begin position="1102"/>
        <end position="1116"/>
    </location>
</feature>
<gene>
    <name evidence="3" type="ORF">HII31_07559</name>
</gene>
<evidence type="ECO:0000256" key="2">
    <source>
        <dbReference type="SAM" id="SignalP"/>
    </source>
</evidence>
<feature type="compositionally biased region" description="Polar residues" evidence="1">
    <location>
        <begin position="86"/>
        <end position="102"/>
    </location>
</feature>
<protein>
    <submittedName>
        <fullName evidence="3">Uncharacterized protein</fullName>
    </submittedName>
</protein>
<feature type="compositionally biased region" description="Polar residues" evidence="1">
    <location>
        <begin position="1117"/>
        <end position="1126"/>
    </location>
</feature>
<organism evidence="3 4">
    <name type="scientific">Pseudocercospora fuligena</name>
    <dbReference type="NCBI Taxonomy" id="685502"/>
    <lineage>
        <taxon>Eukaryota</taxon>
        <taxon>Fungi</taxon>
        <taxon>Dikarya</taxon>
        <taxon>Ascomycota</taxon>
        <taxon>Pezizomycotina</taxon>
        <taxon>Dothideomycetes</taxon>
        <taxon>Dothideomycetidae</taxon>
        <taxon>Mycosphaerellales</taxon>
        <taxon>Mycosphaerellaceae</taxon>
        <taxon>Pseudocercospora</taxon>
    </lineage>
</organism>
<dbReference type="EMBL" id="JABCIY010000161">
    <property type="protein sequence ID" value="KAF7191044.1"/>
    <property type="molecule type" value="Genomic_DNA"/>
</dbReference>
<evidence type="ECO:0000313" key="4">
    <source>
        <dbReference type="Proteomes" id="UP000660729"/>
    </source>
</evidence>
<feature type="compositionally biased region" description="Gly residues" evidence="1">
    <location>
        <begin position="624"/>
        <end position="643"/>
    </location>
</feature>
<feature type="region of interest" description="Disordered" evidence="1">
    <location>
        <begin position="624"/>
        <end position="652"/>
    </location>
</feature>
<evidence type="ECO:0000313" key="3">
    <source>
        <dbReference type="EMBL" id="KAF7191044.1"/>
    </source>
</evidence>
<feature type="signal peptide" evidence="2">
    <location>
        <begin position="1"/>
        <end position="18"/>
    </location>
</feature>
<proteinExistence type="predicted"/>
<feature type="compositionally biased region" description="Polar residues" evidence="1">
    <location>
        <begin position="31"/>
        <end position="40"/>
    </location>
</feature>
<keyword evidence="2" id="KW-0732">Signal</keyword>
<comment type="caution">
    <text evidence="3">The sequence shown here is derived from an EMBL/GenBank/DDBJ whole genome shotgun (WGS) entry which is preliminary data.</text>
</comment>
<feature type="region of interest" description="Disordered" evidence="1">
    <location>
        <begin position="27"/>
        <end position="215"/>
    </location>
</feature>
<feature type="region of interest" description="Disordered" evidence="1">
    <location>
        <begin position="1102"/>
        <end position="1126"/>
    </location>
</feature>
<accession>A0A8H6RHE9</accession>
<evidence type="ECO:0000256" key="1">
    <source>
        <dbReference type="SAM" id="MobiDB-lite"/>
    </source>
</evidence>
<reference evidence="3" key="1">
    <citation type="submission" date="2020-04" db="EMBL/GenBank/DDBJ databases">
        <title>Draft genome resource of the tomato pathogen Pseudocercospora fuligena.</title>
        <authorList>
            <person name="Zaccaron A."/>
        </authorList>
    </citation>
    <scope>NUCLEOTIDE SEQUENCE</scope>
    <source>
        <strain evidence="3">PF001</strain>
    </source>
</reference>
<name>A0A8H6RHE9_9PEZI</name>
<dbReference type="Proteomes" id="UP000660729">
    <property type="component" value="Unassembled WGS sequence"/>
</dbReference>
<feature type="chain" id="PRO_5034009031" evidence="2">
    <location>
        <begin position="19"/>
        <end position="1149"/>
    </location>
</feature>